<comment type="similarity">
    <text evidence="2">Belongs to the bacterial solute-binding protein 8 family.</text>
</comment>
<keyword evidence="4" id="KW-0410">Iron transport</keyword>
<feature type="chain" id="PRO_5012206839" evidence="6">
    <location>
        <begin position="35"/>
        <end position="300"/>
    </location>
</feature>
<evidence type="ECO:0000256" key="6">
    <source>
        <dbReference type="SAM" id="SignalP"/>
    </source>
</evidence>
<evidence type="ECO:0000256" key="2">
    <source>
        <dbReference type="ARBA" id="ARBA00008814"/>
    </source>
</evidence>
<dbReference type="Proteomes" id="UP000186002">
    <property type="component" value="Unassembled WGS sequence"/>
</dbReference>
<feature type="domain" description="Fe/B12 periplasmic-binding" evidence="7">
    <location>
        <begin position="40"/>
        <end position="300"/>
    </location>
</feature>
<keyword evidence="4" id="KW-0406">Ion transport</keyword>
<dbReference type="InterPro" id="IPR002491">
    <property type="entry name" value="ABC_transptr_periplasmic_BD"/>
</dbReference>
<keyword evidence="3" id="KW-0813">Transport</keyword>
<dbReference type="PROSITE" id="PS50983">
    <property type="entry name" value="FE_B12_PBP"/>
    <property type="match status" value="1"/>
</dbReference>
<dbReference type="PANTHER" id="PTHR30532:SF1">
    <property type="entry name" value="IRON(3+)-HYDROXAMATE-BINDING PROTEIN FHUD"/>
    <property type="match status" value="1"/>
</dbReference>
<keyword evidence="5 6" id="KW-0732">Signal</keyword>
<dbReference type="RefSeq" id="WP_073009070.1">
    <property type="nucleotide sequence ID" value="NZ_FRBW01000001.1"/>
</dbReference>
<dbReference type="STRING" id="735517.SAMN05444272_0789"/>
<evidence type="ECO:0000256" key="4">
    <source>
        <dbReference type="ARBA" id="ARBA00022496"/>
    </source>
</evidence>
<dbReference type="EMBL" id="FRBW01000001">
    <property type="protein sequence ID" value="SHL52648.1"/>
    <property type="molecule type" value="Genomic_DNA"/>
</dbReference>
<keyword evidence="4" id="KW-0408">Iron</keyword>
<reference evidence="8 9" key="1">
    <citation type="submission" date="2016-11" db="EMBL/GenBank/DDBJ databases">
        <authorList>
            <person name="Jaros S."/>
            <person name="Januszkiewicz K."/>
            <person name="Wedrychowicz H."/>
        </authorList>
    </citation>
    <scope>NUCLEOTIDE SEQUENCE [LARGE SCALE GENOMIC DNA]</scope>
    <source>
        <strain evidence="8 9">DSM 22153</strain>
    </source>
</reference>
<feature type="signal peptide" evidence="6">
    <location>
        <begin position="1"/>
        <end position="34"/>
    </location>
</feature>
<dbReference type="SUPFAM" id="SSF53807">
    <property type="entry name" value="Helical backbone' metal receptor"/>
    <property type="match status" value="1"/>
</dbReference>
<comment type="subcellular location">
    <subcellularLocation>
        <location evidence="1">Cell envelope</location>
    </subcellularLocation>
</comment>
<evidence type="ECO:0000313" key="8">
    <source>
        <dbReference type="EMBL" id="SHL52648.1"/>
    </source>
</evidence>
<evidence type="ECO:0000259" key="7">
    <source>
        <dbReference type="PROSITE" id="PS50983"/>
    </source>
</evidence>
<gene>
    <name evidence="8" type="ORF">SAMN05444272_0789</name>
</gene>
<dbReference type="GO" id="GO:1901678">
    <property type="term" value="P:iron coordination entity transport"/>
    <property type="evidence" value="ECO:0007669"/>
    <property type="project" value="UniProtKB-ARBA"/>
</dbReference>
<keyword evidence="9" id="KW-1185">Reference proteome</keyword>
<evidence type="ECO:0000256" key="1">
    <source>
        <dbReference type="ARBA" id="ARBA00004196"/>
    </source>
</evidence>
<dbReference type="CDD" id="cd01146">
    <property type="entry name" value="FhuD"/>
    <property type="match status" value="1"/>
</dbReference>
<dbReference type="Gene3D" id="3.40.50.1980">
    <property type="entry name" value="Nitrogenase molybdenum iron protein domain"/>
    <property type="match status" value="2"/>
</dbReference>
<protein>
    <submittedName>
        <fullName evidence="8">Iron complex transport system substrate-binding protein</fullName>
    </submittedName>
</protein>
<evidence type="ECO:0000256" key="3">
    <source>
        <dbReference type="ARBA" id="ARBA00022448"/>
    </source>
</evidence>
<dbReference type="PANTHER" id="PTHR30532">
    <property type="entry name" value="IRON III DICITRATE-BINDING PERIPLASMIC PROTEIN"/>
    <property type="match status" value="1"/>
</dbReference>
<evidence type="ECO:0000256" key="5">
    <source>
        <dbReference type="ARBA" id="ARBA00022729"/>
    </source>
</evidence>
<proteinExistence type="inferred from homology"/>
<dbReference type="Pfam" id="PF01497">
    <property type="entry name" value="Peripla_BP_2"/>
    <property type="match status" value="1"/>
</dbReference>
<evidence type="ECO:0000313" key="9">
    <source>
        <dbReference type="Proteomes" id="UP000186002"/>
    </source>
</evidence>
<sequence length="300" mass="32531">MLLEKTKADTGLRLTRRSFAAGALSLLAVPQVLAAPNARRIICLDYGLAQTLIELGAVPLGLVNANDWDRWCGEPALPDSVVNIGATTDVNMSLLVQLKPDLIVSTPFLEAYRSQLERIAPVESFPIHNVGGSPYPHILAATRKLAELTGLVSEGEALIARTESQIAAAYDKVAPLRGKPLVFVSFLDTRHVRVYGPGGNYQDVLDLLELTNGWNGASNSWGFATVGYEQLPPDPDVTLFCMEDVPPDVFPTLEGSPLWNSLPFVKAGAVYRLPHCFMFGTLPSMSRFARILSEAAVHHA</sequence>
<dbReference type="InterPro" id="IPR051313">
    <property type="entry name" value="Bact_iron-sidero_bind"/>
</dbReference>
<dbReference type="PRINTS" id="PR01715">
    <property type="entry name" value="FERRIBNDNGPP"/>
</dbReference>
<dbReference type="AlphaFoldDB" id="A0A1M7BC80"/>
<accession>A0A1M7BC80</accession>
<organism evidence="8 9">
    <name type="scientific">Roseibium suaedae</name>
    <dbReference type="NCBI Taxonomy" id="735517"/>
    <lineage>
        <taxon>Bacteria</taxon>
        <taxon>Pseudomonadati</taxon>
        <taxon>Pseudomonadota</taxon>
        <taxon>Alphaproteobacteria</taxon>
        <taxon>Hyphomicrobiales</taxon>
        <taxon>Stappiaceae</taxon>
        <taxon>Roseibium</taxon>
    </lineage>
</organism>
<name>A0A1M7BC80_9HYPH</name>
<dbReference type="GO" id="GO:0030288">
    <property type="term" value="C:outer membrane-bounded periplasmic space"/>
    <property type="evidence" value="ECO:0007669"/>
    <property type="project" value="TreeGrafter"/>
</dbReference>